<evidence type="ECO:0000256" key="4">
    <source>
        <dbReference type="ARBA" id="ARBA00022989"/>
    </source>
</evidence>
<dbReference type="InterPro" id="IPR006685">
    <property type="entry name" value="MscS_channel_2nd"/>
</dbReference>
<dbReference type="EMBL" id="OZ034817">
    <property type="protein sequence ID" value="CAL1384689.1"/>
    <property type="molecule type" value="Genomic_DNA"/>
</dbReference>
<evidence type="ECO:0000256" key="2">
    <source>
        <dbReference type="ARBA" id="ARBA00008017"/>
    </source>
</evidence>
<evidence type="ECO:0000313" key="11">
    <source>
        <dbReference type="Proteomes" id="UP001497516"/>
    </source>
</evidence>
<keyword evidence="5" id="KW-0406">Ion transport</keyword>
<dbReference type="SUPFAM" id="SSF82861">
    <property type="entry name" value="Mechanosensitive channel protein MscS (YggB), transmembrane region"/>
    <property type="match status" value="1"/>
</dbReference>
<evidence type="ECO:0000256" key="5">
    <source>
        <dbReference type="ARBA" id="ARBA00023065"/>
    </source>
</evidence>
<sequence length="513" mass="54880">MEGFRFSNPRAAGSSIRSAWRIQRSLLSGDHSPAECRLVRYLATVPPTSLYSKRFGSNSATGYSSPLLVSYSAITVPFGSVSPFSIQRFHFSTSNGGAEKPGGGGSEVFAGTGTDIGGDGTGGGEWVDKLNDVWHGVTCAVNYTAERAKEVSDGMNPHVQNVLDSHPYLNTVVVPIGYTLTGTILAWVVMPKLLRRLQRFAVRSPGGVLSTSISGQEVPYEKSVWGALEDPLRYLVTFMAFSQICAMLAPTTVATQYLGQAWKGATTVSLVWFLYRWKTNLISRALASHSLAVADRDKWLTLDRVSSVGLFVIGLAAFAEASGVAVQSILTVGGVGGVATAFAARDVLGNVLSGLSMGVSKPFSIGDTIQAGSIEGQVIEMGLTSTMLLNAEKFPVIVPNSLFSSQVIVNKSRAHFRAMVKVVPLVVDDVDKVAQISKDIEAMIKSNPKVFLGKEVPYCFLSKIGSSSAELTLGCNLKHMSKYDCYATEQEILLGSARIVKEHGARLGGTWQS</sequence>
<dbReference type="GO" id="GO:0034220">
    <property type="term" value="P:monoatomic ion transmembrane transport"/>
    <property type="evidence" value="ECO:0007669"/>
    <property type="project" value="UniProtKB-KW"/>
</dbReference>
<keyword evidence="5" id="KW-0813">Transport</keyword>
<evidence type="ECO:0000313" key="10">
    <source>
        <dbReference type="EMBL" id="CAL1384689.1"/>
    </source>
</evidence>
<comment type="similarity">
    <text evidence="2">Belongs to the MscS (TC 1.A.23) family.</text>
</comment>
<evidence type="ECO:0000256" key="8">
    <source>
        <dbReference type="SAM" id="Phobius"/>
    </source>
</evidence>
<dbReference type="Gene3D" id="2.30.30.60">
    <property type="match status" value="1"/>
</dbReference>
<evidence type="ECO:0000256" key="1">
    <source>
        <dbReference type="ARBA" id="ARBA00004141"/>
    </source>
</evidence>
<dbReference type="Gene3D" id="1.10.287.1260">
    <property type="match status" value="1"/>
</dbReference>
<feature type="domain" description="Mechanosensitive ion channel MscS" evidence="9">
    <location>
        <begin position="346"/>
        <end position="413"/>
    </location>
</feature>
<dbReference type="PANTHER" id="PTHR30566:SF5">
    <property type="entry name" value="MECHANOSENSITIVE ION CHANNEL PROTEIN 1, MITOCHONDRIAL-RELATED"/>
    <property type="match status" value="1"/>
</dbReference>
<dbReference type="InterPro" id="IPR011014">
    <property type="entry name" value="MscS_channel_TM-2"/>
</dbReference>
<organism evidence="10 11">
    <name type="scientific">Linum trigynum</name>
    <dbReference type="NCBI Taxonomy" id="586398"/>
    <lineage>
        <taxon>Eukaryota</taxon>
        <taxon>Viridiplantae</taxon>
        <taxon>Streptophyta</taxon>
        <taxon>Embryophyta</taxon>
        <taxon>Tracheophyta</taxon>
        <taxon>Spermatophyta</taxon>
        <taxon>Magnoliopsida</taxon>
        <taxon>eudicotyledons</taxon>
        <taxon>Gunneridae</taxon>
        <taxon>Pentapetalae</taxon>
        <taxon>rosids</taxon>
        <taxon>fabids</taxon>
        <taxon>Malpighiales</taxon>
        <taxon>Linaceae</taxon>
        <taxon>Linum</taxon>
    </lineage>
</organism>
<keyword evidence="4 8" id="KW-1133">Transmembrane helix</keyword>
<dbReference type="InterPro" id="IPR010920">
    <property type="entry name" value="LSM_dom_sf"/>
</dbReference>
<dbReference type="Proteomes" id="UP001497516">
    <property type="component" value="Chromosome 4"/>
</dbReference>
<keyword evidence="6 8" id="KW-0472">Membrane</keyword>
<dbReference type="InterPro" id="IPR023408">
    <property type="entry name" value="MscS_beta-dom_sf"/>
</dbReference>
<accession>A0AAV2EG14</accession>
<evidence type="ECO:0000256" key="6">
    <source>
        <dbReference type="ARBA" id="ARBA00023136"/>
    </source>
</evidence>
<keyword evidence="3 8" id="KW-0812">Transmembrane</keyword>
<comment type="subcellular location">
    <subcellularLocation>
        <location evidence="1">Membrane</location>
        <topology evidence="1">Multi-pass membrane protein</topology>
    </subcellularLocation>
</comment>
<dbReference type="GO" id="GO:0016020">
    <property type="term" value="C:membrane"/>
    <property type="evidence" value="ECO:0007669"/>
    <property type="project" value="UniProtKB-SubCell"/>
</dbReference>
<reference evidence="10 11" key="1">
    <citation type="submission" date="2024-04" db="EMBL/GenBank/DDBJ databases">
        <authorList>
            <person name="Fracassetti M."/>
        </authorList>
    </citation>
    <scope>NUCLEOTIDE SEQUENCE [LARGE SCALE GENOMIC DNA]</scope>
</reference>
<evidence type="ECO:0000256" key="7">
    <source>
        <dbReference type="ARBA" id="ARBA00023303"/>
    </source>
</evidence>
<proteinExistence type="inferred from homology"/>
<keyword evidence="11" id="KW-1185">Reference proteome</keyword>
<feature type="transmembrane region" description="Helical" evidence="8">
    <location>
        <begin position="168"/>
        <end position="190"/>
    </location>
</feature>
<evidence type="ECO:0000256" key="3">
    <source>
        <dbReference type="ARBA" id="ARBA00022692"/>
    </source>
</evidence>
<dbReference type="Pfam" id="PF00924">
    <property type="entry name" value="MS_channel_2nd"/>
    <property type="match status" value="1"/>
</dbReference>
<name>A0AAV2EG14_9ROSI</name>
<dbReference type="PANTHER" id="PTHR30566">
    <property type="entry name" value="YNAI-RELATED MECHANOSENSITIVE ION CHANNEL"/>
    <property type="match status" value="1"/>
</dbReference>
<evidence type="ECO:0000259" key="9">
    <source>
        <dbReference type="Pfam" id="PF00924"/>
    </source>
</evidence>
<keyword evidence="7" id="KW-0407">Ion channel</keyword>
<gene>
    <name evidence="10" type="ORF">LTRI10_LOCUS25874</name>
</gene>
<dbReference type="SUPFAM" id="SSF50182">
    <property type="entry name" value="Sm-like ribonucleoproteins"/>
    <property type="match status" value="1"/>
</dbReference>
<protein>
    <recommendedName>
        <fullName evidence="9">Mechanosensitive ion channel MscS domain-containing protein</fullName>
    </recommendedName>
</protein>
<dbReference type="AlphaFoldDB" id="A0AAV2EG14"/>